<protein>
    <submittedName>
        <fullName evidence="1">Uncharacterized protein</fullName>
    </submittedName>
</protein>
<dbReference type="EMBL" id="GBRH01160924">
    <property type="protein sequence ID" value="JAE36972.1"/>
    <property type="molecule type" value="Transcribed_RNA"/>
</dbReference>
<sequence>MFRMQCCLKLINFLND</sequence>
<name>A0A0A9HJN7_ARUDO</name>
<proteinExistence type="predicted"/>
<dbReference type="AlphaFoldDB" id="A0A0A9HJN7"/>
<evidence type="ECO:0000313" key="1">
    <source>
        <dbReference type="EMBL" id="JAE36972.1"/>
    </source>
</evidence>
<organism evidence="1">
    <name type="scientific">Arundo donax</name>
    <name type="common">Giant reed</name>
    <name type="synonym">Donax arundinaceus</name>
    <dbReference type="NCBI Taxonomy" id="35708"/>
    <lineage>
        <taxon>Eukaryota</taxon>
        <taxon>Viridiplantae</taxon>
        <taxon>Streptophyta</taxon>
        <taxon>Embryophyta</taxon>
        <taxon>Tracheophyta</taxon>
        <taxon>Spermatophyta</taxon>
        <taxon>Magnoliopsida</taxon>
        <taxon>Liliopsida</taxon>
        <taxon>Poales</taxon>
        <taxon>Poaceae</taxon>
        <taxon>PACMAD clade</taxon>
        <taxon>Arundinoideae</taxon>
        <taxon>Arundineae</taxon>
        <taxon>Arundo</taxon>
    </lineage>
</organism>
<reference evidence="1" key="2">
    <citation type="journal article" date="2015" name="Data Brief">
        <title>Shoot transcriptome of the giant reed, Arundo donax.</title>
        <authorList>
            <person name="Barrero R.A."/>
            <person name="Guerrero F.D."/>
            <person name="Moolhuijzen P."/>
            <person name="Goolsby J.A."/>
            <person name="Tidwell J."/>
            <person name="Bellgard S.E."/>
            <person name="Bellgard M.I."/>
        </authorList>
    </citation>
    <scope>NUCLEOTIDE SEQUENCE</scope>
    <source>
        <tissue evidence="1">Shoot tissue taken approximately 20 cm above the soil surface</tissue>
    </source>
</reference>
<accession>A0A0A9HJN7</accession>
<reference evidence="1" key="1">
    <citation type="submission" date="2014-09" db="EMBL/GenBank/DDBJ databases">
        <authorList>
            <person name="Magalhaes I.L.F."/>
            <person name="Oliveira U."/>
            <person name="Santos F.R."/>
            <person name="Vidigal T.H.D.A."/>
            <person name="Brescovit A.D."/>
            <person name="Santos A.J."/>
        </authorList>
    </citation>
    <scope>NUCLEOTIDE SEQUENCE</scope>
    <source>
        <tissue evidence="1">Shoot tissue taken approximately 20 cm above the soil surface</tissue>
    </source>
</reference>